<dbReference type="AlphaFoldDB" id="A0A318URE8"/>
<dbReference type="Gene3D" id="3.90.1200.10">
    <property type="match status" value="1"/>
</dbReference>
<accession>A0A318URE8</accession>
<organism evidence="2 3">
    <name type="scientific">Marinomonas alcarazii</name>
    <dbReference type="NCBI Taxonomy" id="491949"/>
    <lineage>
        <taxon>Bacteria</taxon>
        <taxon>Pseudomonadati</taxon>
        <taxon>Pseudomonadota</taxon>
        <taxon>Gammaproteobacteria</taxon>
        <taxon>Oceanospirillales</taxon>
        <taxon>Oceanospirillaceae</taxon>
        <taxon>Marinomonas</taxon>
    </lineage>
</organism>
<comment type="caution">
    <text evidence="2">The sequence shown here is derived from an EMBL/GenBank/DDBJ whole genome shotgun (WGS) entry which is preliminary data.</text>
</comment>
<dbReference type="GO" id="GO:0016740">
    <property type="term" value="F:transferase activity"/>
    <property type="evidence" value="ECO:0007669"/>
    <property type="project" value="UniProtKB-KW"/>
</dbReference>
<gene>
    <name evidence="2" type="ORF">DFP75_11212</name>
</gene>
<dbReference type="InterPro" id="IPR052077">
    <property type="entry name" value="CcrZ_PhaseVar_Mediator"/>
</dbReference>
<dbReference type="CDD" id="cd05151">
    <property type="entry name" value="ChoK-like"/>
    <property type="match status" value="1"/>
</dbReference>
<dbReference type="InterPro" id="IPR002575">
    <property type="entry name" value="Aminoglycoside_PTrfase"/>
</dbReference>
<keyword evidence="3" id="KW-1185">Reference proteome</keyword>
<sequence length="293" mass="33246">MTELSEYFANLACILPTTGEIKTTLLEEGFSNEAYLIDWGESIHLVLRVPFIDSDIFYINRASEMAALKSAAALGLSPAVIWNDQKGAFACQFVVQPSLDWSVVHKDKDVSRIAKSLASSHQGLPITNHQYAVFEVIEHYLSGIHSYAKKDAVLLKEYEYLKSVFSQLAQPNQLFNSVLCHNDLNPKNVLMDNEQLWIIDWEYCGVGDPLFDLAVVAKSHNLDERQTMLLMAEYDVSLPLSESLAAMSEYKKAYAVREMAWLLLKHLVTPKDRISLKYYYEFKATPSLNPFYA</sequence>
<evidence type="ECO:0000259" key="1">
    <source>
        <dbReference type="Pfam" id="PF01636"/>
    </source>
</evidence>
<dbReference type="InterPro" id="IPR011009">
    <property type="entry name" value="Kinase-like_dom_sf"/>
</dbReference>
<name>A0A318URE8_9GAMM</name>
<dbReference type="Pfam" id="PF01636">
    <property type="entry name" value="APH"/>
    <property type="match status" value="1"/>
</dbReference>
<evidence type="ECO:0000313" key="2">
    <source>
        <dbReference type="EMBL" id="PYF78321.1"/>
    </source>
</evidence>
<reference evidence="2 3" key="1">
    <citation type="submission" date="2018-06" db="EMBL/GenBank/DDBJ databases">
        <title>Genomic Encyclopedia of Type Strains, Phase III (KMG-III): the genomes of soil and plant-associated and newly described type strains.</title>
        <authorList>
            <person name="Whitman W."/>
        </authorList>
    </citation>
    <scope>NUCLEOTIDE SEQUENCE [LARGE SCALE GENOMIC DNA]</scope>
    <source>
        <strain evidence="2 3">CECT 7730</strain>
    </source>
</reference>
<dbReference type="Proteomes" id="UP000247551">
    <property type="component" value="Unassembled WGS sequence"/>
</dbReference>
<feature type="domain" description="Aminoglycoside phosphotransferase" evidence="1">
    <location>
        <begin position="24"/>
        <end position="226"/>
    </location>
</feature>
<dbReference type="EMBL" id="QKLW01000012">
    <property type="protein sequence ID" value="PYF78321.1"/>
    <property type="molecule type" value="Genomic_DNA"/>
</dbReference>
<evidence type="ECO:0000313" key="3">
    <source>
        <dbReference type="Proteomes" id="UP000247551"/>
    </source>
</evidence>
<dbReference type="SUPFAM" id="SSF56112">
    <property type="entry name" value="Protein kinase-like (PK-like)"/>
    <property type="match status" value="1"/>
</dbReference>
<dbReference type="Gene3D" id="3.30.200.20">
    <property type="entry name" value="Phosphorylase Kinase, domain 1"/>
    <property type="match status" value="1"/>
</dbReference>
<keyword evidence="2" id="KW-0808">Transferase</keyword>
<dbReference type="PANTHER" id="PTHR40086:SF1">
    <property type="entry name" value="CELL CYCLE REGULATOR CCRZ"/>
    <property type="match status" value="1"/>
</dbReference>
<proteinExistence type="predicted"/>
<dbReference type="RefSeq" id="WP_110577255.1">
    <property type="nucleotide sequence ID" value="NZ_QKLW01000012.1"/>
</dbReference>
<protein>
    <submittedName>
        <fullName evidence="2">Phosphotransferase family enzyme</fullName>
    </submittedName>
</protein>
<dbReference type="PANTHER" id="PTHR40086">
    <property type="entry name" value="PHOSPHOTRANSFERASE YTMP-RELATED"/>
    <property type="match status" value="1"/>
</dbReference>